<reference evidence="2" key="1">
    <citation type="submission" date="2016-10" db="EMBL/GenBank/DDBJ databases">
        <authorList>
            <person name="Varghese N."/>
            <person name="Submissions S."/>
        </authorList>
    </citation>
    <scope>NUCLEOTIDE SEQUENCE [LARGE SCALE GENOMIC DNA]</scope>
    <source>
        <strain evidence="2">DSM 241</strain>
    </source>
</reference>
<sequence>MTNIERFEAMLADGQDNQLLRFSLGNAYLADGRPGEASIHLRAAVGHDPAYSAAWKLLGRALDESGALFEALDAYNEGITVAESRGDIQAAKEMRIFRKRLEKRIAVEEGRHD</sequence>
<dbReference type="STRING" id="1396821.SAMN05444515_10527"/>
<proteinExistence type="predicted"/>
<dbReference type="Proteomes" id="UP000199256">
    <property type="component" value="Unassembled WGS sequence"/>
</dbReference>
<accession>A0A1H7JTJ9</accession>
<dbReference type="OrthoDB" id="8421013at2"/>
<evidence type="ECO:0000313" key="1">
    <source>
        <dbReference type="EMBL" id="SEK77913.1"/>
    </source>
</evidence>
<dbReference type="Gene3D" id="1.25.40.10">
    <property type="entry name" value="Tetratricopeptide repeat domain"/>
    <property type="match status" value="1"/>
</dbReference>
<gene>
    <name evidence="1" type="ORF">SAMN05444515_10527</name>
</gene>
<name>A0A1H7JTJ9_9GAMM</name>
<evidence type="ECO:0000313" key="2">
    <source>
        <dbReference type="Proteomes" id="UP000199256"/>
    </source>
</evidence>
<dbReference type="Pfam" id="PF13428">
    <property type="entry name" value="TPR_14"/>
    <property type="match status" value="1"/>
</dbReference>
<protein>
    <submittedName>
        <fullName evidence="1">Tetratricopeptide repeat-containing protein</fullName>
    </submittedName>
</protein>
<dbReference type="AlphaFoldDB" id="A0A1H7JTJ9"/>
<dbReference type="RefSeq" id="WP_090252162.1">
    <property type="nucleotide sequence ID" value="NZ_FOAA01000005.1"/>
</dbReference>
<dbReference type="InterPro" id="IPR011990">
    <property type="entry name" value="TPR-like_helical_dom_sf"/>
</dbReference>
<dbReference type="SUPFAM" id="SSF48452">
    <property type="entry name" value="TPR-like"/>
    <property type="match status" value="1"/>
</dbReference>
<dbReference type="EMBL" id="FOAA01000005">
    <property type="protein sequence ID" value="SEK77913.1"/>
    <property type="molecule type" value="Genomic_DNA"/>
</dbReference>
<organism evidence="1 2">
    <name type="scientific">Ectothiorhodospira marina</name>
    <dbReference type="NCBI Taxonomy" id="1396821"/>
    <lineage>
        <taxon>Bacteria</taxon>
        <taxon>Pseudomonadati</taxon>
        <taxon>Pseudomonadota</taxon>
        <taxon>Gammaproteobacteria</taxon>
        <taxon>Chromatiales</taxon>
        <taxon>Ectothiorhodospiraceae</taxon>
        <taxon>Ectothiorhodospira</taxon>
    </lineage>
</organism>
<keyword evidence="2" id="KW-1185">Reference proteome</keyword>